<dbReference type="GO" id="GO:0006952">
    <property type="term" value="P:defense response"/>
    <property type="evidence" value="ECO:0007669"/>
    <property type="project" value="UniProtKB-ARBA"/>
</dbReference>
<feature type="chain" id="PRO_5040130120" description="Leucine-rich repeat-containing N-terminal plant-type domain-containing protein" evidence="12">
    <location>
        <begin position="32"/>
        <end position="1015"/>
    </location>
</feature>
<evidence type="ECO:0000256" key="5">
    <source>
        <dbReference type="ARBA" id="ARBA00022692"/>
    </source>
</evidence>
<feature type="domain" description="Leucine-rich repeat-containing N-terminal plant-type" evidence="13">
    <location>
        <begin position="32"/>
        <end position="88"/>
    </location>
</feature>
<keyword evidence="4" id="KW-0433">Leucine-rich repeat</keyword>
<keyword evidence="10" id="KW-0325">Glycoprotein</keyword>
<dbReference type="EMBL" id="NBSK02000007">
    <property type="protein sequence ID" value="KAJ0195001.1"/>
    <property type="molecule type" value="Genomic_DNA"/>
</dbReference>
<protein>
    <recommendedName>
        <fullName evidence="13">Leucine-rich repeat-containing N-terminal plant-type domain-containing protein</fullName>
    </recommendedName>
</protein>
<organism evidence="14 15">
    <name type="scientific">Lactuca sativa</name>
    <name type="common">Garden lettuce</name>
    <dbReference type="NCBI Taxonomy" id="4236"/>
    <lineage>
        <taxon>Eukaryota</taxon>
        <taxon>Viridiplantae</taxon>
        <taxon>Streptophyta</taxon>
        <taxon>Embryophyta</taxon>
        <taxon>Tracheophyta</taxon>
        <taxon>Spermatophyta</taxon>
        <taxon>Magnoliopsida</taxon>
        <taxon>eudicotyledons</taxon>
        <taxon>Gunneridae</taxon>
        <taxon>Pentapetalae</taxon>
        <taxon>asterids</taxon>
        <taxon>campanulids</taxon>
        <taxon>Asterales</taxon>
        <taxon>Asteraceae</taxon>
        <taxon>Cichorioideae</taxon>
        <taxon>Cichorieae</taxon>
        <taxon>Lactucinae</taxon>
        <taxon>Lactuca</taxon>
    </lineage>
</organism>
<comment type="caution">
    <text evidence="14">The sequence shown here is derived from an EMBL/GenBank/DDBJ whole genome shotgun (WGS) entry which is preliminary data.</text>
</comment>
<evidence type="ECO:0000256" key="9">
    <source>
        <dbReference type="ARBA" id="ARBA00023136"/>
    </source>
</evidence>
<dbReference type="GO" id="GO:0005886">
    <property type="term" value="C:plasma membrane"/>
    <property type="evidence" value="ECO:0007669"/>
    <property type="project" value="UniProtKB-SubCell"/>
</dbReference>
<keyword evidence="3" id="KW-1003">Cell membrane</keyword>
<keyword evidence="7" id="KW-0677">Repeat</keyword>
<evidence type="ECO:0000313" key="14">
    <source>
        <dbReference type="EMBL" id="KAJ0195001.1"/>
    </source>
</evidence>
<dbReference type="FunFam" id="3.80.10.10:FF:000095">
    <property type="entry name" value="LRR receptor-like serine/threonine-protein kinase GSO1"/>
    <property type="match status" value="1"/>
</dbReference>
<dbReference type="SUPFAM" id="SSF52058">
    <property type="entry name" value="L domain-like"/>
    <property type="match status" value="3"/>
</dbReference>
<dbReference type="InterPro" id="IPR013210">
    <property type="entry name" value="LRR_N_plant-typ"/>
</dbReference>
<keyword evidence="5 11" id="KW-0812">Transmembrane</keyword>
<keyword evidence="8 11" id="KW-1133">Transmembrane helix</keyword>
<dbReference type="SUPFAM" id="SSF52047">
    <property type="entry name" value="RNI-like"/>
    <property type="match status" value="1"/>
</dbReference>
<dbReference type="Pfam" id="PF00560">
    <property type="entry name" value="LRR_1"/>
    <property type="match status" value="7"/>
</dbReference>
<gene>
    <name evidence="14" type="ORF">LSAT_V11C700380950</name>
</gene>
<proteinExistence type="inferred from homology"/>
<keyword evidence="9 11" id="KW-0472">Membrane</keyword>
<evidence type="ECO:0000256" key="11">
    <source>
        <dbReference type="SAM" id="Phobius"/>
    </source>
</evidence>
<dbReference type="PANTHER" id="PTHR48061:SF12">
    <property type="entry name" value="DISEASE RESISTANCE LIKE PROTEIN"/>
    <property type="match status" value="1"/>
</dbReference>
<keyword evidence="15" id="KW-1185">Reference proteome</keyword>
<evidence type="ECO:0000256" key="12">
    <source>
        <dbReference type="SAM" id="SignalP"/>
    </source>
</evidence>
<evidence type="ECO:0000256" key="10">
    <source>
        <dbReference type="ARBA" id="ARBA00023180"/>
    </source>
</evidence>
<evidence type="ECO:0000256" key="7">
    <source>
        <dbReference type="ARBA" id="ARBA00022737"/>
    </source>
</evidence>
<dbReference type="InterPro" id="IPR001611">
    <property type="entry name" value="Leu-rich_rpt"/>
</dbReference>
<reference evidence="14 15" key="1">
    <citation type="journal article" date="2017" name="Nat. Commun.">
        <title>Genome assembly with in vitro proximity ligation data and whole-genome triplication in lettuce.</title>
        <authorList>
            <person name="Reyes-Chin-Wo S."/>
            <person name="Wang Z."/>
            <person name="Yang X."/>
            <person name="Kozik A."/>
            <person name="Arikit S."/>
            <person name="Song C."/>
            <person name="Xia L."/>
            <person name="Froenicke L."/>
            <person name="Lavelle D.O."/>
            <person name="Truco M.J."/>
            <person name="Xia R."/>
            <person name="Zhu S."/>
            <person name="Xu C."/>
            <person name="Xu H."/>
            <person name="Xu X."/>
            <person name="Cox K."/>
            <person name="Korf I."/>
            <person name="Meyers B.C."/>
            <person name="Michelmore R.W."/>
        </authorList>
    </citation>
    <scope>NUCLEOTIDE SEQUENCE [LARGE SCALE GENOMIC DNA]</scope>
    <source>
        <strain evidence="15">cv. Salinas</strain>
        <tissue evidence="14">Seedlings</tissue>
    </source>
</reference>
<dbReference type="Pfam" id="PF13855">
    <property type="entry name" value="LRR_8"/>
    <property type="match status" value="1"/>
</dbReference>
<dbReference type="Gene3D" id="3.80.10.10">
    <property type="entry name" value="Ribonuclease Inhibitor"/>
    <property type="match status" value="4"/>
</dbReference>
<evidence type="ECO:0000256" key="2">
    <source>
        <dbReference type="ARBA" id="ARBA00009592"/>
    </source>
</evidence>
<accession>A0A9R1UWD2</accession>
<feature type="signal peptide" evidence="12">
    <location>
        <begin position="1"/>
        <end position="31"/>
    </location>
</feature>
<dbReference type="OrthoDB" id="442066at2759"/>
<evidence type="ECO:0000256" key="3">
    <source>
        <dbReference type="ARBA" id="ARBA00022475"/>
    </source>
</evidence>
<name>A0A9R1UWD2_LACSA</name>
<dbReference type="InterPro" id="IPR032675">
    <property type="entry name" value="LRR_dom_sf"/>
</dbReference>
<dbReference type="PANTHER" id="PTHR48061">
    <property type="entry name" value="LEUCINE-RICH REPEAT RECEPTOR PROTEIN KINASE EMS1-LIKE-RELATED"/>
    <property type="match status" value="1"/>
</dbReference>
<dbReference type="FunFam" id="3.80.10.10:FF:000213">
    <property type="entry name" value="Tyrosine-sulfated glycopeptide receptor 1"/>
    <property type="match status" value="1"/>
</dbReference>
<feature type="transmembrane region" description="Helical" evidence="11">
    <location>
        <begin position="954"/>
        <end position="976"/>
    </location>
</feature>
<dbReference type="InterPro" id="IPR003591">
    <property type="entry name" value="Leu-rich_rpt_typical-subtyp"/>
</dbReference>
<dbReference type="InterPro" id="IPR046956">
    <property type="entry name" value="RLP23-like"/>
</dbReference>
<keyword evidence="6 12" id="KW-0732">Signal</keyword>
<evidence type="ECO:0000256" key="8">
    <source>
        <dbReference type="ARBA" id="ARBA00022989"/>
    </source>
</evidence>
<evidence type="ECO:0000313" key="15">
    <source>
        <dbReference type="Proteomes" id="UP000235145"/>
    </source>
</evidence>
<comment type="similarity">
    <text evidence="2">Belongs to the RLP family.</text>
</comment>
<evidence type="ECO:0000256" key="1">
    <source>
        <dbReference type="ARBA" id="ARBA00004251"/>
    </source>
</evidence>
<evidence type="ECO:0000256" key="6">
    <source>
        <dbReference type="ARBA" id="ARBA00022729"/>
    </source>
</evidence>
<sequence length="1015" mass="114321">MASYMNHFSLLQAISLLYFFFTLTCIGSSLSHDQECSALFQFKQSMIYPDDEPFCGASWFQTFHSWKPTSNASNAGFDCCSWYGVECSNDHEYGHVIGLDLDGCSLCGHINSTSTLFSLVHLQSLNLAFNYFYESQIPSEISHLKQLRSLNLSYSGFSGHVPNEISQLMHLSSLDLSLNPLKLQNPSGLKNLVQNLTGLEELHLSWVDISSSVPHFLANFSSLRSITLENCLLQDEFPAAIFQLPKLKILDLALNTNLTGTFREFRNSSLLELVHLHLTSFSGILPESISNLNHLTFLSVSNCSFTGHIPGSLSNMTQLTKLSLGGNKFTGFVPSLVSLSKLIILDLSDNRFEKGVLPNWLGMLAELEELHVYDTNINSKIPAFLANLTKLSVVAMGINSFTGHIPSWLFNLTQLSFIDLQRNQLQGPISSSFSNFKSLKVFQFSFNNFSGSVDVDMFLGLNKLEMLDLGHNMISLVATNNYTNSTLPELKILALSTCNLKEFPAFLRFQNKLELLFLDRNKIDGMVPVWIWNNSKETLHAVDLSYNSITGFHQYPQFLPWSRLQVFLIKNNQLQGKLPIPPQTTVVYVASDNNLTGEIPPLICEVKSLRLLRLSSNNMSGTLPPCLGNLFNSLLVLDLSRNNFHGIMMNVFMYGSQLKYIDFNKNQFTGELPRSLTNCTNLEFLNLGDNSFHDIFPSWLGNLPNLQVLSLRANKFYGPIQSSTTVSSQFPKLRIIDLSNNDFSGQLHQNYFQTWKAMKSVYASKSSVMESDMTIIPFGTKDTFIRALYSYSMTIIHKGVRTKYEKILTIFTAIDLSCNHFEGEIPPSLQDLRGIESLNLSNNQFTGRVMPSFGYLKKLESLDLSQNHLSGEIPQQLVQLNFLSIFNVSFNHLEGQIPQGQQFETFENDSYMGNPQLCGKPLYNECQGSMPSRLPPASNMSEAESLLPNETIDWIFVFCGVASGLVVGVVIGNFLYERYSDRFTKRKNRWVRPLRHTRRNQGGIISSHSKGKEKM</sequence>
<dbReference type="GO" id="GO:0051707">
    <property type="term" value="P:response to other organism"/>
    <property type="evidence" value="ECO:0007669"/>
    <property type="project" value="UniProtKB-ARBA"/>
</dbReference>
<dbReference type="SMART" id="SM00369">
    <property type="entry name" value="LRR_TYP"/>
    <property type="match status" value="11"/>
</dbReference>
<evidence type="ECO:0000256" key="4">
    <source>
        <dbReference type="ARBA" id="ARBA00022614"/>
    </source>
</evidence>
<dbReference type="Pfam" id="PF08263">
    <property type="entry name" value="LRRNT_2"/>
    <property type="match status" value="1"/>
</dbReference>
<comment type="subcellular location">
    <subcellularLocation>
        <location evidence="1">Cell membrane</location>
        <topology evidence="1">Single-pass type I membrane protein</topology>
    </subcellularLocation>
</comment>
<dbReference type="AlphaFoldDB" id="A0A9R1UWD2"/>
<dbReference type="Proteomes" id="UP000235145">
    <property type="component" value="Unassembled WGS sequence"/>
</dbReference>
<evidence type="ECO:0000259" key="13">
    <source>
        <dbReference type="Pfam" id="PF08263"/>
    </source>
</evidence>